<gene>
    <name evidence="2" type="ORF">L345_16022</name>
</gene>
<proteinExistence type="predicted"/>
<feature type="region of interest" description="Disordered" evidence="1">
    <location>
        <begin position="1029"/>
        <end position="1137"/>
    </location>
</feature>
<evidence type="ECO:0000313" key="2">
    <source>
        <dbReference type="EMBL" id="ETE58257.1"/>
    </source>
</evidence>
<evidence type="ECO:0000313" key="3">
    <source>
        <dbReference type="Proteomes" id="UP000018936"/>
    </source>
</evidence>
<evidence type="ECO:0008006" key="4">
    <source>
        <dbReference type="Google" id="ProtNLM"/>
    </source>
</evidence>
<dbReference type="AlphaFoldDB" id="V8N9L9"/>
<feature type="region of interest" description="Disordered" evidence="1">
    <location>
        <begin position="438"/>
        <end position="475"/>
    </location>
</feature>
<reference evidence="2 3" key="1">
    <citation type="journal article" date="2013" name="Proc. Natl. Acad. Sci. U.S.A.">
        <title>The king cobra genome reveals dynamic gene evolution and adaptation in the snake venom system.</title>
        <authorList>
            <person name="Vonk F.J."/>
            <person name="Casewell N.R."/>
            <person name="Henkel C.V."/>
            <person name="Heimberg A.M."/>
            <person name="Jansen H.J."/>
            <person name="McCleary R.J."/>
            <person name="Kerkkamp H.M."/>
            <person name="Vos R.A."/>
            <person name="Guerreiro I."/>
            <person name="Calvete J.J."/>
            <person name="Wuster W."/>
            <person name="Woods A.E."/>
            <person name="Logan J.M."/>
            <person name="Harrison R.A."/>
            <person name="Castoe T.A."/>
            <person name="de Koning A.P."/>
            <person name="Pollock D.D."/>
            <person name="Yandell M."/>
            <person name="Calderon D."/>
            <person name="Renjifo C."/>
            <person name="Currier R.B."/>
            <person name="Salgado D."/>
            <person name="Pla D."/>
            <person name="Sanz L."/>
            <person name="Hyder A.S."/>
            <person name="Ribeiro J.M."/>
            <person name="Arntzen J.W."/>
            <person name="van den Thillart G.E."/>
            <person name="Boetzer M."/>
            <person name="Pirovano W."/>
            <person name="Dirks R.P."/>
            <person name="Spaink H.P."/>
            <person name="Duboule D."/>
            <person name="McGlinn E."/>
            <person name="Kini R.M."/>
            <person name="Richardson M.K."/>
        </authorList>
    </citation>
    <scope>NUCLEOTIDE SEQUENCE</scope>
    <source>
        <tissue evidence="2">Blood</tissue>
    </source>
</reference>
<comment type="caution">
    <text evidence="2">The sequence shown here is derived from an EMBL/GenBank/DDBJ whole genome shotgun (WGS) entry which is preliminary data.</text>
</comment>
<evidence type="ECO:0000256" key="1">
    <source>
        <dbReference type="SAM" id="MobiDB-lite"/>
    </source>
</evidence>
<organism evidence="2 3">
    <name type="scientific">Ophiophagus hannah</name>
    <name type="common">King cobra</name>
    <name type="synonym">Naja hannah</name>
    <dbReference type="NCBI Taxonomy" id="8665"/>
    <lineage>
        <taxon>Eukaryota</taxon>
        <taxon>Metazoa</taxon>
        <taxon>Chordata</taxon>
        <taxon>Craniata</taxon>
        <taxon>Vertebrata</taxon>
        <taxon>Euteleostomi</taxon>
        <taxon>Lepidosauria</taxon>
        <taxon>Squamata</taxon>
        <taxon>Bifurcata</taxon>
        <taxon>Unidentata</taxon>
        <taxon>Episquamata</taxon>
        <taxon>Toxicofera</taxon>
        <taxon>Serpentes</taxon>
        <taxon>Colubroidea</taxon>
        <taxon>Elapidae</taxon>
        <taxon>Elapinae</taxon>
        <taxon>Ophiophagus</taxon>
    </lineage>
</organism>
<feature type="compositionally biased region" description="Basic and acidic residues" evidence="1">
    <location>
        <begin position="1094"/>
        <end position="1114"/>
    </location>
</feature>
<feature type="compositionally biased region" description="Basic residues" evidence="1">
    <location>
        <begin position="1079"/>
        <end position="1093"/>
    </location>
</feature>
<feature type="compositionally biased region" description="Basic and acidic residues" evidence="1">
    <location>
        <begin position="1049"/>
        <end position="1078"/>
    </location>
</feature>
<feature type="region of interest" description="Disordered" evidence="1">
    <location>
        <begin position="617"/>
        <end position="643"/>
    </location>
</feature>
<dbReference type="Proteomes" id="UP000018936">
    <property type="component" value="Unassembled WGS sequence"/>
</dbReference>
<feature type="non-terminal residue" evidence="2">
    <location>
        <position position="1"/>
    </location>
</feature>
<feature type="compositionally biased region" description="Basic residues" evidence="1">
    <location>
        <begin position="1036"/>
        <end position="1048"/>
    </location>
</feature>
<protein>
    <recommendedName>
        <fullName evidence="4">Octapeptide-repeat protein T2</fullName>
    </recommendedName>
</protein>
<feature type="compositionally biased region" description="Basic and acidic residues" evidence="1">
    <location>
        <begin position="625"/>
        <end position="640"/>
    </location>
</feature>
<dbReference type="EMBL" id="AZIM01006975">
    <property type="protein sequence ID" value="ETE58257.1"/>
    <property type="molecule type" value="Genomic_DNA"/>
</dbReference>
<sequence length="1137" mass="127482">MPKAALELSHLVTGLSLVPLPLNQTAFGLHAVLNHVQLAALTSTFCKVSATQLIHNFNPPFTNTISQTSKPPLGLHHIFPCTSTAGLLQIREPTGMLVAPAQANYFPSFPAPLKESGRKVPQERKPSFRAAEAAKRKTQGTEKALGIVAAASHWDLNPYYSFLQPSNSTRQFGLMLGDAGKDALCALAENGRNVPRILQLWNCKGSEFRIEAGHAPWTSIPRIPQPAKSHLRSTAIMCRVAAFVEVHGVLKVAEVSHSCFMGMPDTKRFFVLENNRGWQVIQLSFVLEPINKGEWERHHDGSCIVSSLRYTSEVSFPLFLLEAAKPSTKGSCRTCKAKAGHDKLTSWSCTCKTVSEQAKEEERNGRKKKQPPKSIEEPGKDLNSLCGKSSSPTPCLGRKPYTTSDKWMSNIFLKTSRDGAFTTSGGNMPCGLQLPEFTSQRMGNPEVDNSSSSSSSLLNPRMKRQGANRASVYHTASRCKSRDRGECCNGHKSETQPDEVDAECGFLVTLPRIAIWGEGAEWEFPHDVAGALRWRCGEGAFMHRVGSVIGRMQGRGLRLEGWGYARKGAGRQTLPALNLDWNSSRYRRMGCALKQGPVDSFVRGSKGGIQERLTKQQIQNTSARSKGEQEAIRESKERGSNRIKGKALIPRRITRGVMGTRFARDCDSELSSGTGTGLWPVGNRAVQAVVELAKLYLACGGSRLRMKPFPFPEVQRLGTAELVHFTLELEASLTVSKPVRQLCWLFLSSSIPQAQVDRLPIYHHIGGVVRRIAVHLKLLTAGRRISSTELRKTPTSTRRFRRMESERMEFKQGLMNWFTSRGSERREETMEREILVLFSSTNPTEPRPKVLKRGNEKFQVKHNWAFNARLLSGCAAQVEQVQGGEGNSHKNKRISYLLSLLAFSPMSQLCTRIQDENRTQTGKMQEYRILTCLILQRSLESPTWGEKNRLTLEFPQPYLSIYFPWARNRIAPLSENKQPRTEEVSAVEGPGDKHKGVIKAAPCTYGSNCRVKLILTLPSSLPKTWHCELGWPASPHRPHPAKKRKGKEKRKEMKGRGREGKGRRDEGKGKERKEEMKGRGRKGKERKKERKGRGREGKGRRDEGKWKERKGKERKEKRKGKEKRKEIKGRGRERKKR</sequence>
<keyword evidence="3" id="KW-1185">Reference proteome</keyword>
<feature type="region of interest" description="Disordered" evidence="1">
    <location>
        <begin position="358"/>
        <end position="391"/>
    </location>
</feature>
<accession>V8N9L9</accession>
<name>V8N9L9_OPHHA</name>